<dbReference type="NCBIfam" id="TIGR00254">
    <property type="entry name" value="GGDEF"/>
    <property type="match status" value="1"/>
</dbReference>
<feature type="domain" description="EAL" evidence="2">
    <location>
        <begin position="335"/>
        <end position="589"/>
    </location>
</feature>
<dbReference type="PANTHER" id="PTHR33121:SF70">
    <property type="entry name" value="SIGNALING PROTEIN YKOW"/>
    <property type="match status" value="1"/>
</dbReference>
<feature type="transmembrane region" description="Helical" evidence="1">
    <location>
        <begin position="60"/>
        <end position="79"/>
    </location>
</feature>
<dbReference type="Pfam" id="PF00563">
    <property type="entry name" value="EAL"/>
    <property type="match status" value="1"/>
</dbReference>
<dbReference type="SUPFAM" id="SSF141868">
    <property type="entry name" value="EAL domain-like"/>
    <property type="match status" value="1"/>
</dbReference>
<dbReference type="InterPro" id="IPR000160">
    <property type="entry name" value="GGDEF_dom"/>
</dbReference>
<dbReference type="PROSITE" id="PS50883">
    <property type="entry name" value="EAL"/>
    <property type="match status" value="1"/>
</dbReference>
<dbReference type="FunFam" id="3.20.20.450:FF:000001">
    <property type="entry name" value="Cyclic di-GMP phosphodiesterase yahA"/>
    <property type="match status" value="1"/>
</dbReference>
<dbReference type="EMBL" id="AP018248">
    <property type="protein sequence ID" value="BAY97050.1"/>
    <property type="molecule type" value="Genomic_DNA"/>
</dbReference>
<dbReference type="SMART" id="SM00052">
    <property type="entry name" value="EAL"/>
    <property type="match status" value="1"/>
</dbReference>
<dbReference type="SMART" id="SM00267">
    <property type="entry name" value="GGDEF"/>
    <property type="match status" value="1"/>
</dbReference>
<dbReference type="KEGG" id="ttq:NIES37_09870"/>
<name>A0A1Z4MUA0_9CYAN</name>
<proteinExistence type="predicted"/>
<dbReference type="InterPro" id="IPR035919">
    <property type="entry name" value="EAL_sf"/>
</dbReference>
<dbReference type="Proteomes" id="UP000218785">
    <property type="component" value="Chromosome"/>
</dbReference>
<dbReference type="Pfam" id="PF00990">
    <property type="entry name" value="GGDEF"/>
    <property type="match status" value="1"/>
</dbReference>
<evidence type="ECO:0000259" key="2">
    <source>
        <dbReference type="PROSITE" id="PS50883"/>
    </source>
</evidence>
<dbReference type="Gene3D" id="3.20.20.450">
    <property type="entry name" value="EAL domain"/>
    <property type="match status" value="1"/>
</dbReference>
<keyword evidence="5" id="KW-1185">Reference proteome</keyword>
<sequence>MKLNYKLYLYLSLSNLKLLKRSYPAKIMFVAFVGTHIPLLTLLLSFLISNSYSWEMAVRVLIIALLATLTGTAATLYAIHNLLAPVMLTSTALQDYLNNRKLPELPTEYVDEAGTLMADVSQTLNKLDELIHYITNYDELTGLPNQNLFSDRLSGAVAKKYFLPDNTKEVGIQLHLGDRSNLTFSPSPQQQKLLAIFLLGIDDFLNLSHALTHNTLNLLLRAVAQRLSTCVSQTDIIAHLSKDEFAIARVEIPSFESVIKLSQLLLNTLAKPFLIEGNSIHITASIGITINDLNESNGVEELLQQAHIALSQAQTQGRSQYLFYSPEINARLQERLTLESQLYGALERNEMQVYYQPLINLHTQKVTAVEALVRWKHPTLGLVSPAKFIPIVEANGLITAIGEWVLRTACTQCRAWQLAGLPAIRVSVNLSARQFEQPNLVEVVSQILQETGLPPSYLELEVTESFLMADIQHSVKILNQLRELGIWLALDDFGTGYCSLNYLTRFPVNMLKIDRSFVQDITSNPDSAAVIDAIIALANSLQLKITAEGVETAEQMHYLKRRGCEEGQGFYFSRPVPADIAVEMLENSYQLSKQLR</sequence>
<organism evidence="4 5">
    <name type="scientific">Tolypothrix tenuis PCC 7101</name>
    <dbReference type="NCBI Taxonomy" id="231146"/>
    <lineage>
        <taxon>Bacteria</taxon>
        <taxon>Bacillati</taxon>
        <taxon>Cyanobacteriota</taxon>
        <taxon>Cyanophyceae</taxon>
        <taxon>Nostocales</taxon>
        <taxon>Tolypothrichaceae</taxon>
        <taxon>Tolypothrix</taxon>
    </lineage>
</organism>
<dbReference type="PROSITE" id="PS50887">
    <property type="entry name" value="GGDEF"/>
    <property type="match status" value="1"/>
</dbReference>
<feature type="domain" description="GGDEF" evidence="3">
    <location>
        <begin position="192"/>
        <end position="326"/>
    </location>
</feature>
<dbReference type="CDD" id="cd01949">
    <property type="entry name" value="GGDEF"/>
    <property type="match status" value="1"/>
</dbReference>
<protein>
    <recommendedName>
        <fullName evidence="6">Diguanylate cyclase/phosphodiesterase</fullName>
    </recommendedName>
</protein>
<dbReference type="InterPro" id="IPR029787">
    <property type="entry name" value="Nucleotide_cyclase"/>
</dbReference>
<evidence type="ECO:0000259" key="3">
    <source>
        <dbReference type="PROSITE" id="PS50887"/>
    </source>
</evidence>
<accession>A0A1Z4MUA0</accession>
<keyword evidence="1" id="KW-0472">Membrane</keyword>
<keyword evidence="1" id="KW-0812">Transmembrane</keyword>
<dbReference type="InterPro" id="IPR050706">
    <property type="entry name" value="Cyclic-di-GMP_PDE-like"/>
</dbReference>
<evidence type="ECO:0000256" key="1">
    <source>
        <dbReference type="SAM" id="Phobius"/>
    </source>
</evidence>
<dbReference type="AlphaFoldDB" id="A0A1Z4MUA0"/>
<evidence type="ECO:0008006" key="6">
    <source>
        <dbReference type="Google" id="ProtNLM"/>
    </source>
</evidence>
<keyword evidence="1" id="KW-1133">Transmembrane helix</keyword>
<evidence type="ECO:0000313" key="4">
    <source>
        <dbReference type="EMBL" id="BAY97050.1"/>
    </source>
</evidence>
<dbReference type="RefSeq" id="WP_096574163.1">
    <property type="nucleotide sequence ID" value="NZ_CAWNJS010000001.1"/>
</dbReference>
<reference evidence="4 5" key="1">
    <citation type="submission" date="2017-06" db="EMBL/GenBank/DDBJ databases">
        <title>Genome sequencing of cyanobaciteial culture collection at National Institute for Environmental Studies (NIES).</title>
        <authorList>
            <person name="Hirose Y."/>
            <person name="Shimura Y."/>
            <person name="Fujisawa T."/>
            <person name="Nakamura Y."/>
            <person name="Kawachi M."/>
        </authorList>
    </citation>
    <scope>NUCLEOTIDE SEQUENCE [LARGE SCALE GENOMIC DNA]</scope>
    <source>
        <strain evidence="4 5">NIES-37</strain>
    </source>
</reference>
<evidence type="ECO:0000313" key="5">
    <source>
        <dbReference type="Proteomes" id="UP000218785"/>
    </source>
</evidence>
<dbReference type="Gene3D" id="3.30.70.270">
    <property type="match status" value="1"/>
</dbReference>
<feature type="transmembrane region" description="Helical" evidence="1">
    <location>
        <begin position="27"/>
        <end position="48"/>
    </location>
</feature>
<dbReference type="GO" id="GO:0071111">
    <property type="term" value="F:cyclic-guanylate-specific phosphodiesterase activity"/>
    <property type="evidence" value="ECO:0007669"/>
    <property type="project" value="InterPro"/>
</dbReference>
<dbReference type="CDD" id="cd01948">
    <property type="entry name" value="EAL"/>
    <property type="match status" value="1"/>
</dbReference>
<gene>
    <name evidence="4" type="ORF">NIES37_09870</name>
</gene>
<dbReference type="PANTHER" id="PTHR33121">
    <property type="entry name" value="CYCLIC DI-GMP PHOSPHODIESTERASE PDEF"/>
    <property type="match status" value="1"/>
</dbReference>
<dbReference type="InterPro" id="IPR043128">
    <property type="entry name" value="Rev_trsase/Diguanyl_cyclase"/>
</dbReference>
<dbReference type="SUPFAM" id="SSF55073">
    <property type="entry name" value="Nucleotide cyclase"/>
    <property type="match status" value="1"/>
</dbReference>
<dbReference type="InterPro" id="IPR001633">
    <property type="entry name" value="EAL_dom"/>
</dbReference>